<keyword evidence="2" id="KW-0812">Transmembrane</keyword>
<protein>
    <submittedName>
        <fullName evidence="4">Gpi16 subunit, GPI transamidase component</fullName>
    </submittedName>
</protein>
<name>A0AAJ0BL16_9PEZI</name>
<proteinExistence type="predicted"/>
<accession>A0AAJ0BL16</accession>
<dbReference type="PANTHER" id="PTHR12959:SF11">
    <property type="entry name" value="GPI TRANSAMIDASE COMPONENT PIG-T"/>
    <property type="match status" value="1"/>
</dbReference>
<dbReference type="Pfam" id="PF04113">
    <property type="entry name" value="Gpi16"/>
    <property type="match status" value="1"/>
</dbReference>
<dbReference type="PANTHER" id="PTHR12959">
    <property type="entry name" value="GPI TRANSAMIDASE COMPONENT PIG-T-RELATED"/>
    <property type="match status" value="1"/>
</dbReference>
<feature type="compositionally biased region" description="Basic and acidic residues" evidence="1">
    <location>
        <begin position="245"/>
        <end position="264"/>
    </location>
</feature>
<dbReference type="InterPro" id="IPR007245">
    <property type="entry name" value="PIG-T"/>
</dbReference>
<keyword evidence="2" id="KW-0472">Membrane</keyword>
<dbReference type="GO" id="GO:0016255">
    <property type="term" value="P:attachment of GPI anchor to protein"/>
    <property type="evidence" value="ECO:0007669"/>
    <property type="project" value="InterPro"/>
</dbReference>
<feature type="region of interest" description="Disordered" evidence="1">
    <location>
        <begin position="245"/>
        <end position="265"/>
    </location>
</feature>
<feature type="transmembrane region" description="Helical" evidence="2">
    <location>
        <begin position="534"/>
        <end position="558"/>
    </location>
</feature>
<sequence length="607" mass="68290">MRRLLSFLLLFVVPLFAHASDYHEQLVLRPLPLSTLLASFNFRSNISFSAFEAHNFRLFPRSLGQILQHANTHELHLRFSLGRWDAHSWGARPWDGAREGGTGVELWAWLEAETDEEANRKWRTLTNALSGLFCASLNFIDETRTTRPVMSFQPEGNHPNSTTENTHLLYGVLPHEVVCTENLTPFLKLLPCKGKVGIATLLDGHKLFDASWQSMAIDVRPRCPESGECVLEIEQTIDMVLDIDRSKRPRDNPIPRPPPGHELKCNTSKEYYSDNTCYPTDHATNQDFSLSQIFGKLMKGTCPLADPNVPPVCLEIPDSRNVYTTQGAQEKKNPDGKSRCFEIGPDTDFELVVPRAEKNEETPDVAVEEIVTPETPLLYAERSFTGHGQERGGVQTILRNPSPDTEVEFIYMETLPWFMRIYLHTIEARIEGDTGKSPSLIQETYYRPAVDRARGTQLELRMRIPPASTVFLTYDFEKSILRYTEYPPDANRGFDVAAAVITILNPDQNGTNFAVYNLRTTSLLCSLPTPDFSMPYNVIIFTSTAIALAFGGMFNILVRRFVAADEGPEMGLAARVKERIGAKFGWIAELVGKKGKGEEKTGEEKKG</sequence>
<feature type="signal peptide" evidence="3">
    <location>
        <begin position="1"/>
        <end position="19"/>
    </location>
</feature>
<keyword evidence="3" id="KW-0732">Signal</keyword>
<dbReference type="EMBL" id="MU839828">
    <property type="protein sequence ID" value="KAK1759910.1"/>
    <property type="molecule type" value="Genomic_DNA"/>
</dbReference>
<keyword evidence="2" id="KW-1133">Transmembrane helix</keyword>
<dbReference type="GO" id="GO:0042765">
    <property type="term" value="C:GPI-anchor transamidase complex"/>
    <property type="evidence" value="ECO:0007669"/>
    <property type="project" value="InterPro"/>
</dbReference>
<evidence type="ECO:0000313" key="4">
    <source>
        <dbReference type="EMBL" id="KAK1759910.1"/>
    </source>
</evidence>
<evidence type="ECO:0000256" key="3">
    <source>
        <dbReference type="SAM" id="SignalP"/>
    </source>
</evidence>
<organism evidence="4 5">
    <name type="scientific">Echria macrotheca</name>
    <dbReference type="NCBI Taxonomy" id="438768"/>
    <lineage>
        <taxon>Eukaryota</taxon>
        <taxon>Fungi</taxon>
        <taxon>Dikarya</taxon>
        <taxon>Ascomycota</taxon>
        <taxon>Pezizomycotina</taxon>
        <taxon>Sordariomycetes</taxon>
        <taxon>Sordariomycetidae</taxon>
        <taxon>Sordariales</taxon>
        <taxon>Schizotheciaceae</taxon>
        <taxon>Echria</taxon>
    </lineage>
</organism>
<evidence type="ECO:0000313" key="5">
    <source>
        <dbReference type="Proteomes" id="UP001239445"/>
    </source>
</evidence>
<evidence type="ECO:0000256" key="2">
    <source>
        <dbReference type="SAM" id="Phobius"/>
    </source>
</evidence>
<comment type="caution">
    <text evidence="4">The sequence shown here is derived from an EMBL/GenBank/DDBJ whole genome shotgun (WGS) entry which is preliminary data.</text>
</comment>
<reference evidence="4" key="1">
    <citation type="submission" date="2023-06" db="EMBL/GenBank/DDBJ databases">
        <title>Genome-scale phylogeny and comparative genomics of the fungal order Sordariales.</title>
        <authorList>
            <consortium name="Lawrence Berkeley National Laboratory"/>
            <person name="Hensen N."/>
            <person name="Bonometti L."/>
            <person name="Westerberg I."/>
            <person name="Brannstrom I.O."/>
            <person name="Guillou S."/>
            <person name="Cros-Aarteil S."/>
            <person name="Calhoun S."/>
            <person name="Haridas S."/>
            <person name="Kuo A."/>
            <person name="Mondo S."/>
            <person name="Pangilinan J."/>
            <person name="Riley R."/>
            <person name="Labutti K."/>
            <person name="Andreopoulos B."/>
            <person name="Lipzen A."/>
            <person name="Chen C."/>
            <person name="Yanf M."/>
            <person name="Daum C."/>
            <person name="Ng V."/>
            <person name="Clum A."/>
            <person name="Steindorff A."/>
            <person name="Ohm R."/>
            <person name="Martin F."/>
            <person name="Silar P."/>
            <person name="Natvig D."/>
            <person name="Lalanne C."/>
            <person name="Gautier V."/>
            <person name="Ament-Velasquez S.L."/>
            <person name="Kruys A."/>
            <person name="Hutchinson M.I."/>
            <person name="Powell A.J."/>
            <person name="Barry K."/>
            <person name="Miller A.N."/>
            <person name="Grigoriev I.V."/>
            <person name="Debuchy R."/>
            <person name="Gladieux P."/>
            <person name="Thoren M.H."/>
            <person name="Johannesson H."/>
        </authorList>
    </citation>
    <scope>NUCLEOTIDE SEQUENCE</scope>
    <source>
        <strain evidence="4">PSN4</strain>
    </source>
</reference>
<feature type="chain" id="PRO_5042586375" evidence="3">
    <location>
        <begin position="20"/>
        <end position="607"/>
    </location>
</feature>
<evidence type="ECO:0000256" key="1">
    <source>
        <dbReference type="SAM" id="MobiDB-lite"/>
    </source>
</evidence>
<gene>
    <name evidence="4" type="ORF">QBC47DRAFT_373309</name>
</gene>
<dbReference type="AlphaFoldDB" id="A0AAJ0BL16"/>
<keyword evidence="5" id="KW-1185">Reference proteome</keyword>
<dbReference type="Proteomes" id="UP001239445">
    <property type="component" value="Unassembled WGS sequence"/>
</dbReference>